<organism evidence="2 3">
    <name type="scientific">Patella caerulea</name>
    <name type="common">Rayed Mediterranean limpet</name>
    <dbReference type="NCBI Taxonomy" id="87958"/>
    <lineage>
        <taxon>Eukaryota</taxon>
        <taxon>Metazoa</taxon>
        <taxon>Spiralia</taxon>
        <taxon>Lophotrochozoa</taxon>
        <taxon>Mollusca</taxon>
        <taxon>Gastropoda</taxon>
        <taxon>Patellogastropoda</taxon>
        <taxon>Patelloidea</taxon>
        <taxon>Patellidae</taxon>
        <taxon>Patella</taxon>
    </lineage>
</organism>
<accession>A0AAN8IYH9</accession>
<dbReference type="InterPro" id="IPR057106">
    <property type="entry name" value="NXPE4_C"/>
</dbReference>
<sequence length="607" mass="70917">MLKFTKNGLFRCIVFLLLLFILFSARRLVYPDLNMITPKPIQNGLKPKNVIKMKSQNIGETKSQQIKGTKPRLCQRSKLLHICSEHLRVPLNVIDKNCTGSSCLCFTNNPLLYPPSVKPKHSTEQFLESELELINDLSVRDFASLPDPKNVKIRVLDAVVNMGDTIRIQVDLFDGYKKHITRGGDHIAGWIQGQGHSMDSETTDYSNGTYVLTFPSFWTGQSLVSIQLKHLRESRHLQYTWKRSLNDMFYHYGVFTSGKITQCTLCSFNPEIPGYKNTCNYTAANNYLPWYCGEPPSDHLLCRHIRKFHDLDFINFPATETEVKMLQQRKFIMLKKNINILVKDPSNSPLKKIPNCSALSPKQTWNTSWPIGYFKHGEWIQTNCRINQSKTEIIKFLQNTTFHLFGDSTTRQFYQVMKDFSKCHQTTSKWTTDKWYENSICVNVAWNFTLLWTPHEMPFAVKYIKDAQRFDIASLDRTLKLASKQNQRYIILIHYYLHYRHPISAFQHIIKRIKSILSKYPSNILNNVKLVMKGPHPFTDENCTVGLTDMIGGDFKNIMFNELKEEKNRIWYLDYWNLLNSVHSQSRHPSMKIVWQMLRMMFGYIID</sequence>
<gene>
    <name evidence="2" type="ORF">SNE40_020370</name>
</gene>
<evidence type="ECO:0000259" key="1">
    <source>
        <dbReference type="Pfam" id="PF24536"/>
    </source>
</evidence>
<feature type="domain" description="NXPE C-terminal" evidence="1">
    <location>
        <begin position="379"/>
        <end position="605"/>
    </location>
</feature>
<dbReference type="AlphaFoldDB" id="A0AAN8IYH9"/>
<dbReference type="Proteomes" id="UP001347796">
    <property type="component" value="Unassembled WGS sequence"/>
</dbReference>
<reference evidence="2 3" key="1">
    <citation type="submission" date="2024-01" db="EMBL/GenBank/DDBJ databases">
        <title>The genome of the rayed Mediterranean limpet Patella caerulea (Linnaeus, 1758).</title>
        <authorList>
            <person name="Anh-Thu Weber A."/>
            <person name="Halstead-Nussloch G."/>
        </authorList>
    </citation>
    <scope>NUCLEOTIDE SEQUENCE [LARGE SCALE GENOMIC DNA]</scope>
    <source>
        <strain evidence="2">AATW-2023a</strain>
        <tissue evidence="2">Whole specimen</tissue>
    </source>
</reference>
<dbReference type="PANTHER" id="PTHR16165:SF5">
    <property type="entry name" value="NXPE FAMILY MEMBER 3"/>
    <property type="match status" value="1"/>
</dbReference>
<evidence type="ECO:0000313" key="3">
    <source>
        <dbReference type="Proteomes" id="UP001347796"/>
    </source>
</evidence>
<keyword evidence="3" id="KW-1185">Reference proteome</keyword>
<evidence type="ECO:0000313" key="2">
    <source>
        <dbReference type="EMBL" id="KAK6169290.1"/>
    </source>
</evidence>
<dbReference type="PANTHER" id="PTHR16165">
    <property type="entry name" value="NXPE FAMILY MEMBER"/>
    <property type="match status" value="1"/>
</dbReference>
<proteinExistence type="predicted"/>
<dbReference type="EMBL" id="JAZGQO010000015">
    <property type="protein sequence ID" value="KAK6169290.1"/>
    <property type="molecule type" value="Genomic_DNA"/>
</dbReference>
<dbReference type="Pfam" id="PF24536">
    <property type="entry name" value="NXPE4_C"/>
    <property type="match status" value="1"/>
</dbReference>
<name>A0AAN8IYH9_PATCE</name>
<protein>
    <recommendedName>
        <fullName evidence="1">NXPE C-terminal domain-containing protein</fullName>
    </recommendedName>
</protein>
<comment type="caution">
    <text evidence="2">The sequence shown here is derived from an EMBL/GenBank/DDBJ whole genome shotgun (WGS) entry which is preliminary data.</text>
</comment>